<sequence length="67" mass="6910">MVEGLGGLDTLIKRDPNLGGVFVNTYPVEMVDARDISNAVLFLASDAAESAGAATCSRRSPSAPARS</sequence>
<gene>
    <name evidence="1" type="ORF">RB614_35410</name>
</gene>
<proteinExistence type="predicted"/>
<name>A0ABU0ZRY4_9ACTN</name>
<comment type="caution">
    <text evidence="1">The sequence shown here is derived from an EMBL/GenBank/DDBJ whole genome shotgun (WGS) entry which is preliminary data.</text>
</comment>
<keyword evidence="2" id="KW-1185">Reference proteome</keyword>
<evidence type="ECO:0000313" key="1">
    <source>
        <dbReference type="EMBL" id="MDQ7909798.1"/>
    </source>
</evidence>
<evidence type="ECO:0000313" key="2">
    <source>
        <dbReference type="Proteomes" id="UP001230908"/>
    </source>
</evidence>
<dbReference type="Proteomes" id="UP001230908">
    <property type="component" value="Unassembled WGS sequence"/>
</dbReference>
<accession>A0ABU0ZRY4</accession>
<reference evidence="1 2" key="1">
    <citation type="submission" date="2023-08" db="EMBL/GenBank/DDBJ databases">
        <title>Phytohabitans sansha sp. nov., isolated from marine sediment.</title>
        <authorList>
            <person name="Zhao Y."/>
            <person name="Yi K."/>
        </authorList>
    </citation>
    <scope>NUCLEOTIDE SEQUENCE [LARGE SCALE GENOMIC DNA]</scope>
    <source>
        <strain evidence="1 2">ZYX-F-186</strain>
    </source>
</reference>
<protein>
    <submittedName>
        <fullName evidence="1">Uncharacterized protein</fullName>
    </submittedName>
</protein>
<organism evidence="1 2">
    <name type="scientific">Phytohabitans maris</name>
    <dbReference type="NCBI Taxonomy" id="3071409"/>
    <lineage>
        <taxon>Bacteria</taxon>
        <taxon>Bacillati</taxon>
        <taxon>Actinomycetota</taxon>
        <taxon>Actinomycetes</taxon>
        <taxon>Micromonosporales</taxon>
        <taxon>Micromonosporaceae</taxon>
    </lineage>
</organism>
<dbReference type="EMBL" id="JAVHUY010000046">
    <property type="protein sequence ID" value="MDQ7909798.1"/>
    <property type="molecule type" value="Genomic_DNA"/>
</dbReference>
<dbReference type="RefSeq" id="WP_308717054.1">
    <property type="nucleotide sequence ID" value="NZ_JAVHUY010000046.1"/>
</dbReference>